<keyword evidence="2" id="KW-1185">Reference proteome</keyword>
<gene>
    <name evidence="1" type="ORF">SAE01_19750</name>
</gene>
<dbReference type="AlphaFoldDB" id="A0A512BBX7"/>
<comment type="caution">
    <text evidence="1">The sequence shown here is derived from an EMBL/GenBank/DDBJ whole genome shotgun (WGS) entry which is preliminary data.</text>
</comment>
<name>A0A512BBX7_9BACT</name>
<reference evidence="1 2" key="1">
    <citation type="submission" date="2019-07" db="EMBL/GenBank/DDBJ databases">
        <title>Whole genome shotgun sequence of Segetibacter aerophilus NBRC 106135.</title>
        <authorList>
            <person name="Hosoyama A."/>
            <person name="Uohara A."/>
            <person name="Ohji S."/>
            <person name="Ichikawa N."/>
        </authorList>
    </citation>
    <scope>NUCLEOTIDE SEQUENCE [LARGE SCALE GENOMIC DNA]</scope>
    <source>
        <strain evidence="1 2">NBRC 106135</strain>
    </source>
</reference>
<dbReference type="EMBL" id="BJYT01000006">
    <property type="protein sequence ID" value="GEO09479.1"/>
    <property type="molecule type" value="Genomic_DNA"/>
</dbReference>
<dbReference type="Proteomes" id="UP000321513">
    <property type="component" value="Unassembled WGS sequence"/>
</dbReference>
<evidence type="ECO:0000313" key="1">
    <source>
        <dbReference type="EMBL" id="GEO09479.1"/>
    </source>
</evidence>
<sequence length="58" mass="6491">MFLFRGNKNLKDKSGNRLENTISREYLKATFNKPLSIAFNIGFDLEAEGECTSGSTSE</sequence>
<accession>A0A512BBX7</accession>
<evidence type="ECO:0000313" key="2">
    <source>
        <dbReference type="Proteomes" id="UP000321513"/>
    </source>
</evidence>
<protein>
    <submittedName>
        <fullName evidence="1">Uncharacterized protein</fullName>
    </submittedName>
</protein>
<organism evidence="1 2">
    <name type="scientific">Segetibacter aerophilus</name>
    <dbReference type="NCBI Taxonomy" id="670293"/>
    <lineage>
        <taxon>Bacteria</taxon>
        <taxon>Pseudomonadati</taxon>
        <taxon>Bacteroidota</taxon>
        <taxon>Chitinophagia</taxon>
        <taxon>Chitinophagales</taxon>
        <taxon>Chitinophagaceae</taxon>
        <taxon>Segetibacter</taxon>
    </lineage>
</organism>
<proteinExistence type="predicted"/>